<organism evidence="2 3">
    <name type="scientific">Brevibacterium aurantiacum</name>
    <dbReference type="NCBI Taxonomy" id="273384"/>
    <lineage>
        <taxon>Bacteria</taxon>
        <taxon>Bacillati</taxon>
        <taxon>Actinomycetota</taxon>
        <taxon>Actinomycetes</taxon>
        <taxon>Micrococcales</taxon>
        <taxon>Brevibacteriaceae</taxon>
        <taxon>Brevibacterium</taxon>
    </lineage>
</organism>
<dbReference type="EMBL" id="FXZG01000026">
    <property type="protein sequence ID" value="SMX99770.1"/>
    <property type="molecule type" value="Genomic_DNA"/>
</dbReference>
<dbReference type="Gene3D" id="3.50.50.60">
    <property type="entry name" value="FAD/NAD(P)-binding domain"/>
    <property type="match status" value="2"/>
</dbReference>
<dbReference type="Proteomes" id="UP000234289">
    <property type="component" value="Unassembled WGS sequence"/>
</dbReference>
<dbReference type="RefSeq" id="WP_257943914.1">
    <property type="nucleotide sequence ID" value="NZ_FXZG01000026.1"/>
</dbReference>
<gene>
    <name evidence="2" type="ORF">BAUR920_03260</name>
</gene>
<dbReference type="GO" id="GO:0050660">
    <property type="term" value="F:flavin adenine dinucleotide binding"/>
    <property type="evidence" value="ECO:0007669"/>
    <property type="project" value="TreeGrafter"/>
</dbReference>
<evidence type="ECO:0000313" key="2">
    <source>
        <dbReference type="EMBL" id="SMX99770.1"/>
    </source>
</evidence>
<dbReference type="GO" id="GO:0004497">
    <property type="term" value="F:monooxygenase activity"/>
    <property type="evidence" value="ECO:0007669"/>
    <property type="project" value="TreeGrafter"/>
</dbReference>
<reference evidence="3" key="1">
    <citation type="submission" date="2017-03" db="EMBL/GenBank/DDBJ databases">
        <authorList>
            <person name="Monnet C."/>
        </authorList>
    </citation>
    <scope>NUCLEOTIDE SEQUENCE [LARGE SCALE GENOMIC DNA]</scope>
    <source>
        <strain evidence="3">CNRZ 920</strain>
    </source>
</reference>
<dbReference type="InterPro" id="IPR036188">
    <property type="entry name" value="FAD/NAD-bd_sf"/>
</dbReference>
<name>A0A2H1KJ12_BREAU</name>
<keyword evidence="1" id="KW-0560">Oxidoreductase</keyword>
<dbReference type="PANTHER" id="PTHR43539:SF78">
    <property type="entry name" value="FLAVIN-CONTAINING MONOOXYGENASE"/>
    <property type="match status" value="1"/>
</dbReference>
<dbReference type="AlphaFoldDB" id="A0A2H1KJ12"/>
<dbReference type="SUPFAM" id="SSF51905">
    <property type="entry name" value="FAD/NAD(P)-binding domain"/>
    <property type="match status" value="2"/>
</dbReference>
<sequence>MASQPGTKCREFADVDPNGFETEDQVAEYFRTLVERNNLRVRTGVTVTRVTEREHARGYLVETDHSTVEADYVVSATGPFQTPNIPAIVPESSGITQIHSNSYKNPAQLDESAVLVVGAGSSGVQIAAEIQKSGKKVYLAVGPHDRPPRAYRNRDFCWWLGALGKWDLAAPPVGADHVTIAVSGAEGGHTVDFRNLAASGITLLGRANSFVDGKLQIGSDLGANIARGDDNYLSLLREADEYIERNGLDLPPEPEAHELGPDPECVSDPILELDFAEVGVSTVIWATGFGVDYSWLQVEGVLDERGYPVQQRGVTPVPGMYFLGLPWLSRRGSSFIWGVWHDAKYLADQIEIQRKYRDYEPDHNALLEAAVR</sequence>
<dbReference type="Pfam" id="PF13738">
    <property type="entry name" value="Pyr_redox_3"/>
    <property type="match status" value="1"/>
</dbReference>
<protein>
    <submittedName>
        <fullName evidence="2">Putative flavoprotein involved in K+ transport</fullName>
    </submittedName>
</protein>
<dbReference type="InterPro" id="IPR050982">
    <property type="entry name" value="Auxin_biosynth/cation_transpt"/>
</dbReference>
<evidence type="ECO:0000313" key="3">
    <source>
        <dbReference type="Proteomes" id="UP000234289"/>
    </source>
</evidence>
<dbReference type="PANTHER" id="PTHR43539">
    <property type="entry name" value="FLAVIN-BINDING MONOOXYGENASE-LIKE PROTEIN (AFU_ORTHOLOGUE AFUA_4G09220)"/>
    <property type="match status" value="1"/>
</dbReference>
<accession>A0A2H1KJ12</accession>
<proteinExistence type="predicted"/>
<evidence type="ECO:0000256" key="1">
    <source>
        <dbReference type="ARBA" id="ARBA00023002"/>
    </source>
</evidence>